<dbReference type="EnsemblMetazoa" id="XM_032596716">
    <property type="protein sequence ID" value="XP_032452607"/>
    <property type="gene ID" value="LOC100120767"/>
</dbReference>
<proteinExistence type="predicted"/>
<evidence type="ECO:0000313" key="1">
    <source>
        <dbReference type="EnsemblMetazoa" id="XP_032452607"/>
    </source>
</evidence>
<name>A0A7M7QTL7_NASVI</name>
<dbReference type="KEGG" id="nvi:100120767"/>
<protein>
    <submittedName>
        <fullName evidence="1">Uncharacterized protein</fullName>
    </submittedName>
</protein>
<dbReference type="OrthoDB" id="7553586at2759"/>
<reference evidence="1" key="1">
    <citation type="submission" date="2021-01" db="UniProtKB">
        <authorList>
            <consortium name="EnsemblMetazoa"/>
        </authorList>
    </citation>
    <scope>IDENTIFICATION</scope>
</reference>
<dbReference type="GeneID" id="100120767"/>
<dbReference type="InParanoid" id="A0A7M7QTL7"/>
<organism evidence="1 2">
    <name type="scientific">Nasonia vitripennis</name>
    <name type="common">Parasitic wasp</name>
    <dbReference type="NCBI Taxonomy" id="7425"/>
    <lineage>
        <taxon>Eukaryota</taxon>
        <taxon>Metazoa</taxon>
        <taxon>Ecdysozoa</taxon>
        <taxon>Arthropoda</taxon>
        <taxon>Hexapoda</taxon>
        <taxon>Insecta</taxon>
        <taxon>Pterygota</taxon>
        <taxon>Neoptera</taxon>
        <taxon>Endopterygota</taxon>
        <taxon>Hymenoptera</taxon>
        <taxon>Apocrita</taxon>
        <taxon>Proctotrupomorpha</taxon>
        <taxon>Chalcidoidea</taxon>
        <taxon>Pteromalidae</taxon>
        <taxon>Pteromalinae</taxon>
        <taxon>Nasonia</taxon>
    </lineage>
</organism>
<keyword evidence="2" id="KW-1185">Reference proteome</keyword>
<evidence type="ECO:0000313" key="2">
    <source>
        <dbReference type="Proteomes" id="UP000002358"/>
    </source>
</evidence>
<dbReference type="AlphaFoldDB" id="A0A7M7QTL7"/>
<dbReference type="RefSeq" id="XP_032452607.1">
    <property type="nucleotide sequence ID" value="XM_032596716.1"/>
</dbReference>
<dbReference type="Proteomes" id="UP000002358">
    <property type="component" value="Chromosome 2"/>
</dbReference>
<sequence length="173" mass="20212">MARNSKSFRSEDKIINKDCYLVKKNFRQIRKKLKNRKLREKVKILKNFEPVGLEHVKILSEHLKRPINIWSKENSLVDFGNIYFEKPKINLEFMKRPSSKIGHFTSKGGLESRSNDPRYPNNCLFDAVGAQVGIEGNLLRRTVQYLQRKESKKRCESAFPVSTNLTERTVASR</sequence>
<accession>A0A7M7QTL7</accession>